<keyword evidence="4" id="KW-1185">Reference proteome</keyword>
<dbReference type="PANTHER" id="PTHR15678">
    <property type="entry name" value="ANTIGEN MLAA-22-RELATED"/>
    <property type="match status" value="1"/>
</dbReference>
<dbReference type="Proteomes" id="UP001307889">
    <property type="component" value="Chromosome 6"/>
</dbReference>
<dbReference type="EMBL" id="AP028914">
    <property type="protein sequence ID" value="BES95595.1"/>
    <property type="molecule type" value="Genomic_DNA"/>
</dbReference>
<evidence type="ECO:0000313" key="3">
    <source>
        <dbReference type="EMBL" id="BES95595.1"/>
    </source>
</evidence>
<name>A0ABN7AXB6_9HEMI</name>
<evidence type="ECO:0000259" key="2">
    <source>
        <dbReference type="SMART" id="SM01214"/>
    </source>
</evidence>
<evidence type="ECO:0000313" key="4">
    <source>
        <dbReference type="Proteomes" id="UP001307889"/>
    </source>
</evidence>
<sequence>MLGIGELLFACFLIYCSITRIFPQFIKWVIKRWYHVEARIGRIGIPYMTFHDVQLTANGYTVEIDQIGFRSSFLSSEVTKLVSVVVQDVRINRDLGATKSRQFNWEPPETFEDAKIPPLIITLAQFVSFRIIKVTLAVSSPLTLLHTTLSDVNIDASVVHSARSLLVSSSIGTLNIRLLSPNDPKLAVNISASLNAEATIVASIPLSIQNIDIAFENIKTVIGDNVRSIGDWIKPGESKPKMEGSTFNLKELINRAAPIIPKKCSFSFQSCTLTDVIENDIASLKKLYVGTNFKSRQQKPICGICGSGGINVIVNDLLMKSSSTERYFELNELNWDANLDGDNGILTKLVLRDLNFVYDQLTRNWITQIIPKKVESREISSSQFQWPLVHLQSKVELWNVSATLKIPNLIPAAVGFAHLKFHYDSSHSLSGGDVCEVLTESLWCQLNRMWSVARLRKEHSWGTALYLGLLLVKGNRSRLHAMVDTLRLEWSPPFSDLLRPLIRLFFSLKGGLSQNKAETQHKFNVNVSFTNTNLFFITNNKICLMMRIDAGGLDSNLPYKTSVEADGIKLASITPTANSFTCHRSQDIKAWCISLDCFRFETSKSHNSNTLSIAVKISRNIQFVWNPNLHLKFREMCIQLINFFDDINVPTSPKSESAKRWQVTLKGFVKLSIKTHHHCLTFTTDDFTFNRLAPECTWSTTAVNCAVDGADIFAVESFHFAVLQDHALVRVERANNEDFILPWNRTWHITMKSFKAVFPYDHNFSSAVQDELVTVVKWLKRLHLSANKQSSTILPPDLLIKIKDFVFEMSDDPFEVKLRDNYELLEDEYKENIKRQKMLEEKVCLMRKEHLLLPQGKVEELYDKLKVMNSRIYIKRSRMLKEQGVRTRLFAWTISDLQVLALCDPSIHGPENVVNNMVQIDPDSPWPLEGLEFSTLWCRSVAINCKELKFLLRDFPQPWLDVGEMQMWGKLVGAEQIPRARAKRDVGLDLGDPWGQIEIERSMTSLKFYHDLNLEVEHLSYAFGPCWEPVIAQCNLSFEKIIRASLDPSPPLPLWDKLRLLLHGRITMVARQLTLLLHASLDPYNKTEEMEITWSTVALDWTNAKVVFKGDLDIYVRTASKYDDCRLLHLPNLRLSIKLDWICLGHPNDHHSVMPFAPDKLPDYSSNQEHDSFRAFRSNNLNIRLSLETKQPNPGSVGGSFPGINAATERELNSCPVALLYGSTLRWFENLKLILSGVTRPTRRGTVFKNLRPRKLPLSRHYRKVHLNLSLHTFQIHYWMSFAMQRGFELTGESIGFSSEHLLSLVPVNDGLKHRPRAEWSVFYMTCELGNAEIWLRSALSDDQPADKLPIRPPVEKCYFLSVGKVSYGREGSAGIVDTAGTPIHRLVVYGLKGAWTTSNRDVVFALFDTFIKTKQLKKNLGTEALRGFRGESSSSSLKPPPPLTTEPQATSMTNTSTGISATPSPMSKLQTGHAATMLQQLIAEAETKAVVFSDEPMTESNEQQLQGLAACQHTDDVTHKNWLIALVNSQVLLKGPETKGYVIISAAKAEILQRLHRPVWKDRTLVTKRTWVGSLQSMQYYATVSAGENDSLDENIMWLSVDNIKEKDDCVIAELPDVPQLVGSGQSVGGVVSETVGASSICKNPPLQLQRIVSRCKCEFFFVTYGDSTMSPSNLSGVPTPPCEDSTSLWENPQPPVDAFTLMHHDLDVCTNSLQYAMLLDIVNNLLLYVEKSRKEAYERLQRMRFQLQLQSVEDQKKPIQEAQTRVRALLCKLRHLEKEMYLVQRALGDEPNSSHLEQQMVSLEKQVYNCKEQLTTQSEELDTMLSCYKETQLIGQKMATLRGDKSVSIVRASEICFKHAQWRLTENDGQLGIADLVLSNFLYTKNSKSDDSVEHLLELGYVRMCNLLPNQVYTEVLQPTEIQNNMPVDRKRALRVFCREKAPVGGISVKEHFEINVVPLTIGLTKKFYNKMIKFCFSERDADEDSEDSEGSKKKTVYSKGKETNFYVPIERKDDVEKMKERAEKNKLFIYIKIPEVPVRLSYKGNKEKNIEDIRDFSLVIPTLEYHNVTWTWLDLLLAMKSDSRRIILPQAIKQKLQIKIRSGNDEGASPQEEDKARMLFGARHAPGDAKAIKKGIFKFPK</sequence>
<reference evidence="3 4" key="1">
    <citation type="submission" date="2023-09" db="EMBL/GenBank/DDBJ databases">
        <title>Nesidiocoris tenuis whole genome shotgun sequence.</title>
        <authorList>
            <person name="Shibata T."/>
            <person name="Shimoda M."/>
            <person name="Kobayashi T."/>
            <person name="Uehara T."/>
        </authorList>
    </citation>
    <scope>NUCLEOTIDE SEQUENCE [LARGE SCALE GENOMIC DNA]</scope>
    <source>
        <strain evidence="3 4">Japan</strain>
    </source>
</reference>
<dbReference type="Pfam" id="PF10344">
    <property type="entry name" value="Hobbit"/>
    <property type="match status" value="3"/>
</dbReference>
<feature type="compositionally biased region" description="Polar residues" evidence="1">
    <location>
        <begin position="1449"/>
        <end position="1469"/>
    </location>
</feature>
<gene>
    <name evidence="3" type="ORF">NTJ_08405</name>
</gene>
<protein>
    <submittedName>
        <fullName evidence="3">RNA pol II promoter Fmp27 protein domain</fullName>
    </submittedName>
</protein>
<feature type="domain" description="FMP27/BLTP2/Hobbit GFWDK motif-containing RBG unit" evidence="2">
    <location>
        <begin position="954"/>
        <end position="1086"/>
    </location>
</feature>
<feature type="region of interest" description="Disordered" evidence="1">
    <location>
        <begin position="1429"/>
        <end position="1469"/>
    </location>
</feature>
<organism evidence="3 4">
    <name type="scientific">Nesidiocoris tenuis</name>
    <dbReference type="NCBI Taxonomy" id="355587"/>
    <lineage>
        <taxon>Eukaryota</taxon>
        <taxon>Metazoa</taxon>
        <taxon>Ecdysozoa</taxon>
        <taxon>Arthropoda</taxon>
        <taxon>Hexapoda</taxon>
        <taxon>Insecta</taxon>
        <taxon>Pterygota</taxon>
        <taxon>Neoptera</taxon>
        <taxon>Paraneoptera</taxon>
        <taxon>Hemiptera</taxon>
        <taxon>Heteroptera</taxon>
        <taxon>Panheteroptera</taxon>
        <taxon>Cimicomorpha</taxon>
        <taxon>Miridae</taxon>
        <taxon>Dicyphina</taxon>
        <taxon>Nesidiocoris</taxon>
    </lineage>
</organism>
<dbReference type="SMART" id="SM01214">
    <property type="entry name" value="Fmp27_GFWDK"/>
    <property type="match status" value="1"/>
</dbReference>
<dbReference type="InterPro" id="IPR019441">
    <property type="entry name" value="FMP27/BLTP2/Hobbit_GFWDK_RBG"/>
</dbReference>
<dbReference type="InterPro" id="IPR045167">
    <property type="entry name" value="Hobbit"/>
</dbReference>
<proteinExistence type="predicted"/>
<evidence type="ECO:0000256" key="1">
    <source>
        <dbReference type="SAM" id="MobiDB-lite"/>
    </source>
</evidence>
<accession>A0ABN7AXB6</accession>
<dbReference type="PANTHER" id="PTHR15678:SF6">
    <property type="entry name" value="BRIDGE-LIKE LIPID TRANSFER PROTEIN FAMILY MEMBER 2"/>
    <property type="match status" value="1"/>
</dbReference>